<evidence type="ECO:0000313" key="20">
    <source>
        <dbReference type="EMBL" id="KAK6539865.1"/>
    </source>
</evidence>
<comment type="catalytic activity">
    <reaction evidence="13">
        <text>5,6-dihydrouridine(16) in tRNA + NADP(+) = uridine(16) in tRNA + NADPH + H(+)</text>
        <dbReference type="Rhea" id="RHEA:53376"/>
        <dbReference type="Rhea" id="RHEA-COMP:13543"/>
        <dbReference type="Rhea" id="RHEA-COMP:13544"/>
        <dbReference type="ChEBI" id="CHEBI:15378"/>
        <dbReference type="ChEBI" id="CHEBI:57783"/>
        <dbReference type="ChEBI" id="CHEBI:58349"/>
        <dbReference type="ChEBI" id="CHEBI:65315"/>
        <dbReference type="ChEBI" id="CHEBI:74443"/>
        <dbReference type="EC" id="1.3.1.88"/>
    </reaction>
    <physiologicalReaction direction="right-to-left" evidence="13">
        <dbReference type="Rhea" id="RHEA:53378"/>
    </physiologicalReaction>
</comment>
<feature type="region of interest" description="Disordered" evidence="18">
    <location>
        <begin position="35"/>
        <end position="96"/>
    </location>
</feature>
<evidence type="ECO:0000256" key="5">
    <source>
        <dbReference type="ARBA" id="ARBA00022694"/>
    </source>
</evidence>
<protein>
    <recommendedName>
        <fullName evidence="10">tRNA-dihydrouridine(16/17) synthase [NAD(P)(+)]</fullName>
        <ecNumber evidence="10">1.3.1.88</ecNumber>
    </recommendedName>
</protein>
<evidence type="ECO:0000256" key="15">
    <source>
        <dbReference type="ARBA" id="ARBA00048934"/>
    </source>
</evidence>
<reference evidence="20 21" key="1">
    <citation type="submission" date="2019-10" db="EMBL/GenBank/DDBJ databases">
        <authorList>
            <person name="Palmer J.M."/>
        </authorList>
    </citation>
    <scope>NUCLEOTIDE SEQUENCE [LARGE SCALE GENOMIC DNA]</scope>
    <source>
        <strain evidence="20 21">TWF694</strain>
    </source>
</reference>
<evidence type="ECO:0000256" key="3">
    <source>
        <dbReference type="ARBA" id="ARBA00022643"/>
    </source>
</evidence>
<comment type="catalytic activity">
    <reaction evidence="15">
        <text>5,6-dihydrouridine(16) in tRNA + NAD(+) = uridine(16) in tRNA + NADH + H(+)</text>
        <dbReference type="Rhea" id="RHEA:53380"/>
        <dbReference type="Rhea" id="RHEA-COMP:13543"/>
        <dbReference type="Rhea" id="RHEA-COMP:13544"/>
        <dbReference type="ChEBI" id="CHEBI:15378"/>
        <dbReference type="ChEBI" id="CHEBI:57540"/>
        <dbReference type="ChEBI" id="CHEBI:57945"/>
        <dbReference type="ChEBI" id="CHEBI:65315"/>
        <dbReference type="ChEBI" id="CHEBI:74443"/>
        <dbReference type="EC" id="1.3.1.88"/>
    </reaction>
    <physiologicalReaction direction="right-to-left" evidence="15">
        <dbReference type="Rhea" id="RHEA:53382"/>
    </physiologicalReaction>
</comment>
<evidence type="ECO:0000256" key="7">
    <source>
        <dbReference type="ARBA" id="ARBA00023002"/>
    </source>
</evidence>
<dbReference type="PANTHER" id="PTHR11082:SF5">
    <property type="entry name" value="TRNA-DIHYDROURIDINE(16_17) SYNTHASE [NAD(P)(+)]-LIKE"/>
    <property type="match status" value="1"/>
</dbReference>
<keyword evidence="3" id="KW-0288">FMN</keyword>
<sequence length="555" mass="61720">MASSILLSSPSSLPIIRKLPSRLLFRARRLQQQLPGTPTAPIASASSLPSGKRNTQSLMTVPNNNTNQDGNKTPPTAAGSGPSPHAQGTPPQRPKLHGRAFYQKIGSPRRIVAPMVDASDLAWRILSRKHNADAGYSPMFHAKHFAGDSYRRQALHHAPPESLKTNDGDSALDRPLLIQFCANDPDHLLTAARFAQDHCDAVDLNLGCPQGIARKGHYGAFLQEEPDLIYKLINTLHKELDIPITAKIRVLETKEKTLEYAKMVLKAGASILTVHGRRRDQKSHNTGLADWTYIRYLRDNLPPETVIFANGNILYNTDVEACLEATGADGVMCAETNLYNPAIFVPVTASFEERFPRVDVMCRQYLQIVQDITFGVGQPIVELSREQVRENPSMASIKSHLFRLLHAVFTKQENHFIRNKLGKAHGSRFGEILDIANDLEKVVEEQLKLTPETPEQWEEIMSKAGGSGADAKVLPIPWWRCQPYVRPTPEQAYENGAMQKSKKQLKETKRALDTEPESTTSDGKEDLPVKRQKLDENIIVEQADQLATLDPKLAG</sequence>
<dbReference type="Pfam" id="PF01207">
    <property type="entry name" value="Dus"/>
    <property type="match status" value="1"/>
</dbReference>
<evidence type="ECO:0000256" key="18">
    <source>
        <dbReference type="SAM" id="MobiDB-lite"/>
    </source>
</evidence>
<dbReference type="PANTHER" id="PTHR11082">
    <property type="entry name" value="TRNA-DIHYDROURIDINE SYNTHASE"/>
    <property type="match status" value="1"/>
</dbReference>
<evidence type="ECO:0000256" key="12">
    <source>
        <dbReference type="ARBA" id="ARBA00047287"/>
    </source>
</evidence>
<organism evidence="20 21">
    <name type="scientific">Orbilia ellipsospora</name>
    <dbReference type="NCBI Taxonomy" id="2528407"/>
    <lineage>
        <taxon>Eukaryota</taxon>
        <taxon>Fungi</taxon>
        <taxon>Dikarya</taxon>
        <taxon>Ascomycota</taxon>
        <taxon>Pezizomycotina</taxon>
        <taxon>Orbiliomycetes</taxon>
        <taxon>Orbiliales</taxon>
        <taxon>Orbiliaceae</taxon>
        <taxon>Orbilia</taxon>
    </lineage>
</organism>
<feature type="region of interest" description="Disordered" evidence="18">
    <location>
        <begin position="491"/>
        <end position="530"/>
    </location>
</feature>
<evidence type="ECO:0000259" key="19">
    <source>
        <dbReference type="Pfam" id="PF01207"/>
    </source>
</evidence>
<keyword evidence="6" id="KW-0521">NADP</keyword>
<keyword evidence="5" id="KW-0819">tRNA processing</keyword>
<evidence type="ECO:0000256" key="11">
    <source>
        <dbReference type="ARBA" id="ARBA00045934"/>
    </source>
</evidence>
<dbReference type="InterPro" id="IPR035587">
    <property type="entry name" value="DUS-like_FMN-bd"/>
</dbReference>
<dbReference type="AlphaFoldDB" id="A0AAV9XDR1"/>
<feature type="compositionally biased region" description="Basic and acidic residues" evidence="18">
    <location>
        <begin position="504"/>
        <end position="513"/>
    </location>
</feature>
<dbReference type="CDD" id="cd02801">
    <property type="entry name" value="DUS_like_FMN"/>
    <property type="match status" value="1"/>
</dbReference>
<comment type="catalytic activity">
    <reaction evidence="17">
        <text>5,6-dihydrouridine(17) in tRNA + NADP(+) = uridine(17) in tRNA + NADPH + H(+)</text>
        <dbReference type="Rhea" id="RHEA:53368"/>
        <dbReference type="Rhea" id="RHEA-COMP:13541"/>
        <dbReference type="Rhea" id="RHEA-COMP:13542"/>
        <dbReference type="ChEBI" id="CHEBI:15378"/>
        <dbReference type="ChEBI" id="CHEBI:57783"/>
        <dbReference type="ChEBI" id="CHEBI:58349"/>
        <dbReference type="ChEBI" id="CHEBI:65315"/>
        <dbReference type="ChEBI" id="CHEBI:74443"/>
        <dbReference type="EC" id="1.3.1.88"/>
    </reaction>
    <physiologicalReaction direction="right-to-left" evidence="17">
        <dbReference type="Rhea" id="RHEA:53370"/>
    </physiologicalReaction>
</comment>
<comment type="catalytic activity">
    <reaction evidence="12">
        <text>5,6-dihydrouridine(17) in tRNA + NAD(+) = uridine(17) in tRNA + NADH + H(+)</text>
        <dbReference type="Rhea" id="RHEA:53372"/>
        <dbReference type="Rhea" id="RHEA-COMP:13541"/>
        <dbReference type="Rhea" id="RHEA-COMP:13542"/>
        <dbReference type="ChEBI" id="CHEBI:15378"/>
        <dbReference type="ChEBI" id="CHEBI:57540"/>
        <dbReference type="ChEBI" id="CHEBI:57945"/>
        <dbReference type="ChEBI" id="CHEBI:65315"/>
        <dbReference type="ChEBI" id="CHEBI:74443"/>
        <dbReference type="EC" id="1.3.1.88"/>
    </reaction>
    <physiologicalReaction direction="right-to-left" evidence="12">
        <dbReference type="Rhea" id="RHEA:53374"/>
    </physiologicalReaction>
</comment>
<keyword evidence="21" id="KW-1185">Reference proteome</keyword>
<keyword evidence="7" id="KW-0560">Oxidoreductase</keyword>
<comment type="function">
    <text evidence="11">Catalyzes the synthesis of dihydrouridine, a modified base found in the D-loop of most tRNAs. Specifically modifies U47 in cytoplasmic tRNAs. Catalyzes the synthesis of dihydrouridine in some mRNAs, thereby affecting their translation.</text>
</comment>
<evidence type="ECO:0000256" key="16">
    <source>
        <dbReference type="ARBA" id="ARBA00049447"/>
    </source>
</evidence>
<keyword evidence="4" id="KW-0507">mRNA processing</keyword>
<evidence type="ECO:0000256" key="1">
    <source>
        <dbReference type="ARBA" id="ARBA00001917"/>
    </source>
</evidence>
<evidence type="ECO:0000256" key="9">
    <source>
        <dbReference type="ARBA" id="ARBA00038313"/>
    </source>
</evidence>
<gene>
    <name evidence="20" type="ORF">TWF694_008704</name>
</gene>
<comment type="similarity">
    <text evidence="9">Belongs to the Dus family. Dus1 subfamily.</text>
</comment>
<dbReference type="InterPro" id="IPR013785">
    <property type="entry name" value="Aldolase_TIM"/>
</dbReference>
<dbReference type="GO" id="GO:0050660">
    <property type="term" value="F:flavin adenine dinucleotide binding"/>
    <property type="evidence" value="ECO:0007669"/>
    <property type="project" value="InterPro"/>
</dbReference>
<dbReference type="GO" id="GO:0017150">
    <property type="term" value="F:tRNA dihydrouridine synthase activity"/>
    <property type="evidence" value="ECO:0007669"/>
    <property type="project" value="InterPro"/>
</dbReference>
<feature type="domain" description="DUS-like FMN-binding" evidence="19">
    <location>
        <begin position="112"/>
        <end position="407"/>
    </location>
</feature>
<evidence type="ECO:0000256" key="8">
    <source>
        <dbReference type="ARBA" id="ARBA00023027"/>
    </source>
</evidence>
<accession>A0AAV9XDR1</accession>
<dbReference type="EC" id="1.3.1.88" evidence="10"/>
<evidence type="ECO:0000256" key="6">
    <source>
        <dbReference type="ARBA" id="ARBA00022857"/>
    </source>
</evidence>
<dbReference type="Gene3D" id="3.20.20.70">
    <property type="entry name" value="Aldolase class I"/>
    <property type="match status" value="1"/>
</dbReference>
<dbReference type="EMBL" id="JAVHJO010000005">
    <property type="protein sequence ID" value="KAK6539865.1"/>
    <property type="molecule type" value="Genomic_DNA"/>
</dbReference>
<name>A0AAV9XDR1_9PEZI</name>
<keyword evidence="8" id="KW-0520">NAD</keyword>
<dbReference type="GO" id="GO:0006397">
    <property type="term" value="P:mRNA processing"/>
    <property type="evidence" value="ECO:0007669"/>
    <property type="project" value="UniProtKB-KW"/>
</dbReference>
<proteinExistence type="inferred from homology"/>
<evidence type="ECO:0000256" key="2">
    <source>
        <dbReference type="ARBA" id="ARBA00022630"/>
    </source>
</evidence>
<evidence type="ECO:0000313" key="21">
    <source>
        <dbReference type="Proteomes" id="UP001365542"/>
    </source>
</evidence>
<evidence type="ECO:0000256" key="17">
    <source>
        <dbReference type="ARBA" id="ARBA00049467"/>
    </source>
</evidence>
<evidence type="ECO:0000256" key="4">
    <source>
        <dbReference type="ARBA" id="ARBA00022664"/>
    </source>
</evidence>
<comment type="catalytic activity">
    <reaction evidence="16">
        <text>a 5,6-dihydrouridine in mRNA + NADP(+) = a uridine in mRNA + NADPH + H(+)</text>
        <dbReference type="Rhea" id="RHEA:69855"/>
        <dbReference type="Rhea" id="RHEA-COMP:14658"/>
        <dbReference type="Rhea" id="RHEA-COMP:17789"/>
        <dbReference type="ChEBI" id="CHEBI:15378"/>
        <dbReference type="ChEBI" id="CHEBI:57783"/>
        <dbReference type="ChEBI" id="CHEBI:58349"/>
        <dbReference type="ChEBI" id="CHEBI:65315"/>
        <dbReference type="ChEBI" id="CHEBI:74443"/>
    </reaction>
    <physiologicalReaction direction="right-to-left" evidence="16">
        <dbReference type="Rhea" id="RHEA:69857"/>
    </physiologicalReaction>
</comment>
<comment type="caution">
    <text evidence="20">The sequence shown here is derived from an EMBL/GenBank/DDBJ whole genome shotgun (WGS) entry which is preliminary data.</text>
</comment>
<dbReference type="InterPro" id="IPR018517">
    <property type="entry name" value="tRNA_hU_synthase_CS"/>
</dbReference>
<feature type="compositionally biased region" description="Polar residues" evidence="18">
    <location>
        <begin position="44"/>
        <end position="74"/>
    </location>
</feature>
<evidence type="ECO:0000256" key="13">
    <source>
        <dbReference type="ARBA" id="ARBA00047652"/>
    </source>
</evidence>
<evidence type="ECO:0000256" key="10">
    <source>
        <dbReference type="ARBA" id="ARBA00038890"/>
    </source>
</evidence>
<dbReference type="Proteomes" id="UP001365542">
    <property type="component" value="Unassembled WGS sequence"/>
</dbReference>
<evidence type="ECO:0000256" key="14">
    <source>
        <dbReference type="ARBA" id="ARBA00048342"/>
    </source>
</evidence>
<dbReference type="SUPFAM" id="SSF51395">
    <property type="entry name" value="FMN-linked oxidoreductases"/>
    <property type="match status" value="1"/>
</dbReference>
<keyword evidence="2" id="KW-0285">Flavoprotein</keyword>
<dbReference type="PROSITE" id="PS01136">
    <property type="entry name" value="UPF0034"/>
    <property type="match status" value="1"/>
</dbReference>
<comment type="cofactor">
    <cofactor evidence="1">
        <name>FMN</name>
        <dbReference type="ChEBI" id="CHEBI:58210"/>
    </cofactor>
</comment>
<comment type="catalytic activity">
    <reaction evidence="14">
        <text>a 5,6-dihydrouridine in mRNA + NAD(+) = a uridine in mRNA + NADH + H(+)</text>
        <dbReference type="Rhea" id="RHEA:69851"/>
        <dbReference type="Rhea" id="RHEA-COMP:14658"/>
        <dbReference type="Rhea" id="RHEA-COMP:17789"/>
        <dbReference type="ChEBI" id="CHEBI:15378"/>
        <dbReference type="ChEBI" id="CHEBI:57540"/>
        <dbReference type="ChEBI" id="CHEBI:57945"/>
        <dbReference type="ChEBI" id="CHEBI:65315"/>
        <dbReference type="ChEBI" id="CHEBI:74443"/>
    </reaction>
    <physiologicalReaction direction="right-to-left" evidence="14">
        <dbReference type="Rhea" id="RHEA:69853"/>
    </physiologicalReaction>
</comment>